<evidence type="ECO:0000313" key="2">
    <source>
        <dbReference type="Proteomes" id="UP000828390"/>
    </source>
</evidence>
<keyword evidence="2" id="KW-1185">Reference proteome</keyword>
<protein>
    <recommendedName>
        <fullName evidence="3">Secreted protein</fullName>
    </recommendedName>
</protein>
<dbReference type="AlphaFoldDB" id="A0A9D4RF61"/>
<comment type="caution">
    <text evidence="1">The sequence shown here is derived from an EMBL/GenBank/DDBJ whole genome shotgun (WGS) entry which is preliminary data.</text>
</comment>
<gene>
    <name evidence="1" type="ORF">DPMN_029105</name>
</gene>
<reference evidence="1" key="2">
    <citation type="submission" date="2020-11" db="EMBL/GenBank/DDBJ databases">
        <authorList>
            <person name="McCartney M.A."/>
            <person name="Auch B."/>
            <person name="Kono T."/>
            <person name="Mallez S."/>
            <person name="Becker A."/>
            <person name="Gohl D.M."/>
            <person name="Silverstein K.A.T."/>
            <person name="Koren S."/>
            <person name="Bechman K.B."/>
            <person name="Herman A."/>
            <person name="Abrahante J.E."/>
            <person name="Garbe J."/>
        </authorList>
    </citation>
    <scope>NUCLEOTIDE SEQUENCE</scope>
    <source>
        <strain evidence="1">Duluth1</strain>
        <tissue evidence="1">Whole animal</tissue>
    </source>
</reference>
<dbReference type="EMBL" id="JAIWYP010000002">
    <property type="protein sequence ID" value="KAH3866054.1"/>
    <property type="molecule type" value="Genomic_DNA"/>
</dbReference>
<evidence type="ECO:0008006" key="3">
    <source>
        <dbReference type="Google" id="ProtNLM"/>
    </source>
</evidence>
<organism evidence="1 2">
    <name type="scientific">Dreissena polymorpha</name>
    <name type="common">Zebra mussel</name>
    <name type="synonym">Mytilus polymorpha</name>
    <dbReference type="NCBI Taxonomy" id="45954"/>
    <lineage>
        <taxon>Eukaryota</taxon>
        <taxon>Metazoa</taxon>
        <taxon>Spiralia</taxon>
        <taxon>Lophotrochozoa</taxon>
        <taxon>Mollusca</taxon>
        <taxon>Bivalvia</taxon>
        <taxon>Autobranchia</taxon>
        <taxon>Heteroconchia</taxon>
        <taxon>Euheterodonta</taxon>
        <taxon>Imparidentia</taxon>
        <taxon>Neoheterodontei</taxon>
        <taxon>Myida</taxon>
        <taxon>Dreissenoidea</taxon>
        <taxon>Dreissenidae</taxon>
        <taxon>Dreissena</taxon>
    </lineage>
</organism>
<accession>A0A9D4RF61</accession>
<proteinExistence type="predicted"/>
<sequence length="88" mass="9663">MKLVVLIDCLQETASRLSLLVEMHAPIIFMPQTSRSYNVLLVDLGHLQVKNSFEKLSSRSSSGIPAVLDKMSVTLTSVKLSRSVVFSA</sequence>
<name>A0A9D4RF61_DREPO</name>
<reference evidence="1" key="1">
    <citation type="journal article" date="2019" name="bioRxiv">
        <title>The Genome of the Zebra Mussel, Dreissena polymorpha: A Resource for Invasive Species Research.</title>
        <authorList>
            <person name="McCartney M.A."/>
            <person name="Auch B."/>
            <person name="Kono T."/>
            <person name="Mallez S."/>
            <person name="Zhang Y."/>
            <person name="Obille A."/>
            <person name="Becker A."/>
            <person name="Abrahante J.E."/>
            <person name="Garbe J."/>
            <person name="Badalamenti J.P."/>
            <person name="Herman A."/>
            <person name="Mangelson H."/>
            <person name="Liachko I."/>
            <person name="Sullivan S."/>
            <person name="Sone E.D."/>
            <person name="Koren S."/>
            <person name="Silverstein K.A.T."/>
            <person name="Beckman K.B."/>
            <person name="Gohl D.M."/>
        </authorList>
    </citation>
    <scope>NUCLEOTIDE SEQUENCE</scope>
    <source>
        <strain evidence="1">Duluth1</strain>
        <tissue evidence="1">Whole animal</tissue>
    </source>
</reference>
<dbReference type="Proteomes" id="UP000828390">
    <property type="component" value="Unassembled WGS sequence"/>
</dbReference>
<evidence type="ECO:0000313" key="1">
    <source>
        <dbReference type="EMBL" id="KAH3866054.1"/>
    </source>
</evidence>